<dbReference type="AlphaFoldDB" id="A0A844XQF3"/>
<dbReference type="PANTHER" id="PTHR47515">
    <property type="entry name" value="LOW CALCIUM RESPONSE LOCUS PROTEIN T"/>
    <property type="match status" value="1"/>
</dbReference>
<feature type="domain" description="Integrase catalytic" evidence="1">
    <location>
        <begin position="199"/>
        <end position="360"/>
    </location>
</feature>
<dbReference type="InterPro" id="IPR012337">
    <property type="entry name" value="RNaseH-like_sf"/>
</dbReference>
<dbReference type="InterPro" id="IPR036397">
    <property type="entry name" value="RNaseH_sf"/>
</dbReference>
<evidence type="ECO:0000259" key="1">
    <source>
        <dbReference type="PROSITE" id="PS50994"/>
    </source>
</evidence>
<dbReference type="InterPro" id="IPR048020">
    <property type="entry name" value="Transpos_IS3"/>
</dbReference>
<dbReference type="EMBL" id="WTYC01000001">
    <property type="protein sequence ID" value="MXO47272.1"/>
    <property type="molecule type" value="Genomic_DNA"/>
</dbReference>
<dbReference type="GO" id="GO:0003677">
    <property type="term" value="F:DNA binding"/>
    <property type="evidence" value="ECO:0007669"/>
    <property type="project" value="InterPro"/>
</dbReference>
<dbReference type="InterPro" id="IPR025948">
    <property type="entry name" value="HTH-like_dom"/>
</dbReference>
<dbReference type="OrthoDB" id="9809060at2"/>
<dbReference type="GO" id="GO:0006313">
    <property type="term" value="P:DNA transposition"/>
    <property type="evidence" value="ECO:0007669"/>
    <property type="project" value="InterPro"/>
</dbReference>
<organism evidence="2 3">
    <name type="scientific">Qipengyuania vulgaris</name>
    <dbReference type="NCBI Taxonomy" id="291985"/>
    <lineage>
        <taxon>Bacteria</taxon>
        <taxon>Pseudomonadati</taxon>
        <taxon>Pseudomonadota</taxon>
        <taxon>Alphaproteobacteria</taxon>
        <taxon>Sphingomonadales</taxon>
        <taxon>Erythrobacteraceae</taxon>
        <taxon>Qipengyuania</taxon>
    </lineage>
</organism>
<protein>
    <submittedName>
        <fullName evidence="2">IS3 family transposase</fullName>
    </submittedName>
</protein>
<dbReference type="Proteomes" id="UP000448199">
    <property type="component" value="Unassembled WGS sequence"/>
</dbReference>
<keyword evidence="3" id="KW-1185">Reference proteome</keyword>
<evidence type="ECO:0000313" key="3">
    <source>
        <dbReference type="Proteomes" id="UP000448199"/>
    </source>
</evidence>
<dbReference type="InterPro" id="IPR002514">
    <property type="entry name" value="Transposase_8"/>
</dbReference>
<dbReference type="Pfam" id="PF13276">
    <property type="entry name" value="HTH_21"/>
    <property type="match status" value="1"/>
</dbReference>
<dbReference type="PANTHER" id="PTHR47515:SF1">
    <property type="entry name" value="BLR2054 PROTEIN"/>
    <property type="match status" value="1"/>
</dbReference>
<evidence type="ECO:0000313" key="2">
    <source>
        <dbReference type="EMBL" id="MXO47272.1"/>
    </source>
</evidence>
<gene>
    <name evidence="2" type="ORF">GRI69_03220</name>
</gene>
<dbReference type="PROSITE" id="PS50994">
    <property type="entry name" value="INTEGRASE"/>
    <property type="match status" value="1"/>
</dbReference>
<sequence length="383" mass="43874">MKRSRFSEEQIIAVLKEQEAGMPTAEVCRRHGISSATFYKWKSKFGGLEVSDARRLRTLEQENSRLKKLLAEAMLDNVVLKDLAFKKMVTPGAKREAVAHAREQHGLSERRACSLVGVSRRVIRYEPTRPDDGALRQRLRELAAERRRFGYRRLGYLLAREGMRPNHKKLLRIYREEGLRVRRRGGRKRALGTRRPMVLPDGPNQRWSFDFVSDSLICGRRFRILCVVDDFSRECLALVADTSLSGARVARELTSLIGMRGKPHTVVSDNGTELTSSAILRWSQERRVEWHYIAPGKPMQNGFVESFNGRLRDECRNETLFTSLAHARFVLAAWRHDYNTVRPHSKLGGKTPAEIAGERVWGHATRHVAIPSNINHEGARLYL</sequence>
<dbReference type="SUPFAM" id="SSF53098">
    <property type="entry name" value="Ribonuclease H-like"/>
    <property type="match status" value="1"/>
</dbReference>
<dbReference type="Pfam" id="PF01527">
    <property type="entry name" value="HTH_Tnp_1"/>
    <property type="match status" value="1"/>
</dbReference>
<dbReference type="RefSeq" id="WP_160726833.1">
    <property type="nucleotide sequence ID" value="NZ_WTYC01000001.1"/>
</dbReference>
<dbReference type="SUPFAM" id="SSF46689">
    <property type="entry name" value="Homeodomain-like"/>
    <property type="match status" value="1"/>
</dbReference>
<proteinExistence type="predicted"/>
<dbReference type="GO" id="GO:0015074">
    <property type="term" value="P:DNA integration"/>
    <property type="evidence" value="ECO:0007669"/>
    <property type="project" value="InterPro"/>
</dbReference>
<dbReference type="Pfam" id="PF13683">
    <property type="entry name" value="rve_3"/>
    <property type="match status" value="1"/>
</dbReference>
<accession>A0A844XQF3</accession>
<dbReference type="Gene3D" id="3.30.420.10">
    <property type="entry name" value="Ribonuclease H-like superfamily/Ribonuclease H"/>
    <property type="match status" value="1"/>
</dbReference>
<dbReference type="NCBIfam" id="NF033516">
    <property type="entry name" value="transpos_IS3"/>
    <property type="match status" value="1"/>
</dbReference>
<name>A0A844XQF3_9SPHN</name>
<dbReference type="InterPro" id="IPR001584">
    <property type="entry name" value="Integrase_cat-core"/>
</dbReference>
<reference evidence="2 3" key="1">
    <citation type="submission" date="2019-12" db="EMBL/GenBank/DDBJ databases">
        <title>Genomic-based taxomic classification of the family Erythrobacteraceae.</title>
        <authorList>
            <person name="Xu L."/>
        </authorList>
    </citation>
    <scope>NUCLEOTIDE SEQUENCE [LARGE SCALE GENOMIC DNA]</scope>
    <source>
        <strain evidence="2 3">DSM 17792</strain>
    </source>
</reference>
<dbReference type="InterPro" id="IPR009057">
    <property type="entry name" value="Homeodomain-like_sf"/>
</dbReference>
<dbReference type="GO" id="GO:0004803">
    <property type="term" value="F:transposase activity"/>
    <property type="evidence" value="ECO:0007669"/>
    <property type="project" value="InterPro"/>
</dbReference>
<comment type="caution">
    <text evidence="2">The sequence shown here is derived from an EMBL/GenBank/DDBJ whole genome shotgun (WGS) entry which is preliminary data.</text>
</comment>